<dbReference type="Gene3D" id="1.10.10.10">
    <property type="entry name" value="Winged helix-like DNA-binding domain superfamily/Winged helix DNA-binding domain"/>
    <property type="match status" value="1"/>
</dbReference>
<dbReference type="SUPFAM" id="SSF46785">
    <property type="entry name" value="Winged helix' DNA-binding domain"/>
    <property type="match status" value="1"/>
</dbReference>
<dbReference type="Gramene" id="KFK27750">
    <property type="protein sequence ID" value="KFK27750"/>
    <property type="gene ID" value="AALP_AA8G424100"/>
</dbReference>
<dbReference type="AlphaFoldDB" id="A0A087GCZ8"/>
<proteinExistence type="inferred from homology"/>
<dbReference type="GO" id="GO:0005634">
    <property type="term" value="C:nucleus"/>
    <property type="evidence" value="ECO:0007669"/>
    <property type="project" value="UniProtKB-SubCell"/>
</dbReference>
<protein>
    <recommendedName>
        <fullName evidence="6">HSF-type DNA-binding domain-containing protein</fullName>
    </recommendedName>
</protein>
<dbReference type="GO" id="GO:0000978">
    <property type="term" value="F:RNA polymerase II cis-regulatory region sequence-specific DNA binding"/>
    <property type="evidence" value="ECO:0007669"/>
    <property type="project" value="TreeGrafter"/>
</dbReference>
<dbReference type="InterPro" id="IPR036388">
    <property type="entry name" value="WH-like_DNA-bd_sf"/>
</dbReference>
<dbReference type="GO" id="GO:0034605">
    <property type="term" value="P:cellular response to heat"/>
    <property type="evidence" value="ECO:0007669"/>
    <property type="project" value="TreeGrafter"/>
</dbReference>
<name>A0A087GCZ8_ARAAL</name>
<keyword evidence="2" id="KW-0346">Stress response</keyword>
<keyword evidence="3" id="KW-0238">DNA-binding</keyword>
<gene>
    <name evidence="7" type="ordered locus">AALP_Aa8g424100</name>
</gene>
<dbReference type="PANTHER" id="PTHR10015:SF427">
    <property type="entry name" value="HEAT SHOCK FACTOR PROTEIN"/>
    <property type="match status" value="1"/>
</dbReference>
<sequence>MDRKENRNRFFPIVLYEMVDDPSTNSIVSWSESGNSFIVWKESEFCKVVVPSVFQRKEEDLFSFTIRLYNYGFTKVESSDELYEYTNDCFVRGKPDLTRPKSFVFKTAPEMQRVMDRHKEMVLARCLLGHEILANYLLSIWDRGSVRLQTGHKVSDMEEETGKEALQIDILRLGSAPMRPAF</sequence>
<keyword evidence="4" id="KW-0539">Nucleus</keyword>
<dbReference type="PRINTS" id="PR00056">
    <property type="entry name" value="HSFDOMAIN"/>
</dbReference>
<dbReference type="GO" id="GO:0003700">
    <property type="term" value="F:DNA-binding transcription factor activity"/>
    <property type="evidence" value="ECO:0007669"/>
    <property type="project" value="InterPro"/>
</dbReference>
<evidence type="ECO:0000259" key="6">
    <source>
        <dbReference type="SMART" id="SM00415"/>
    </source>
</evidence>
<dbReference type="InterPro" id="IPR036390">
    <property type="entry name" value="WH_DNA-bd_sf"/>
</dbReference>
<dbReference type="OrthoDB" id="60033at2759"/>
<dbReference type="PANTHER" id="PTHR10015">
    <property type="entry name" value="HEAT SHOCK TRANSCRIPTION FACTOR"/>
    <property type="match status" value="1"/>
</dbReference>
<dbReference type="eggNOG" id="KOG0627">
    <property type="taxonomic scope" value="Eukaryota"/>
</dbReference>
<dbReference type="InterPro" id="IPR000232">
    <property type="entry name" value="HSF_DNA-bd"/>
</dbReference>
<evidence type="ECO:0000256" key="3">
    <source>
        <dbReference type="ARBA" id="ARBA00023125"/>
    </source>
</evidence>
<evidence type="ECO:0000256" key="2">
    <source>
        <dbReference type="ARBA" id="ARBA00023016"/>
    </source>
</evidence>
<accession>A0A087GCZ8</accession>
<feature type="domain" description="HSF-type DNA-binding" evidence="6">
    <location>
        <begin position="7"/>
        <end position="100"/>
    </location>
</feature>
<dbReference type="Proteomes" id="UP000029120">
    <property type="component" value="Chromosome 8"/>
</dbReference>
<dbReference type="SMART" id="SM00415">
    <property type="entry name" value="HSF"/>
    <property type="match status" value="1"/>
</dbReference>
<evidence type="ECO:0000256" key="1">
    <source>
        <dbReference type="ARBA" id="ARBA00004123"/>
    </source>
</evidence>
<evidence type="ECO:0000256" key="5">
    <source>
        <dbReference type="RuleBase" id="RU004020"/>
    </source>
</evidence>
<organism evidence="7 8">
    <name type="scientific">Arabis alpina</name>
    <name type="common">Alpine rock-cress</name>
    <dbReference type="NCBI Taxonomy" id="50452"/>
    <lineage>
        <taxon>Eukaryota</taxon>
        <taxon>Viridiplantae</taxon>
        <taxon>Streptophyta</taxon>
        <taxon>Embryophyta</taxon>
        <taxon>Tracheophyta</taxon>
        <taxon>Spermatophyta</taxon>
        <taxon>Magnoliopsida</taxon>
        <taxon>eudicotyledons</taxon>
        <taxon>Gunneridae</taxon>
        <taxon>Pentapetalae</taxon>
        <taxon>rosids</taxon>
        <taxon>malvids</taxon>
        <taxon>Brassicales</taxon>
        <taxon>Brassicaceae</taxon>
        <taxon>Arabideae</taxon>
        <taxon>Arabis</taxon>
    </lineage>
</organism>
<comment type="similarity">
    <text evidence="5">Belongs to the HSF family.</text>
</comment>
<dbReference type="Pfam" id="PF00447">
    <property type="entry name" value="HSF_DNA-bind"/>
    <property type="match status" value="1"/>
</dbReference>
<evidence type="ECO:0000256" key="4">
    <source>
        <dbReference type="ARBA" id="ARBA00023242"/>
    </source>
</evidence>
<reference evidence="8" key="1">
    <citation type="journal article" date="2015" name="Nat. Plants">
        <title>Genome expansion of Arabis alpina linked with retrotransposition and reduced symmetric DNA methylation.</title>
        <authorList>
            <person name="Willing E.M."/>
            <person name="Rawat V."/>
            <person name="Mandakova T."/>
            <person name="Maumus F."/>
            <person name="James G.V."/>
            <person name="Nordstroem K.J."/>
            <person name="Becker C."/>
            <person name="Warthmann N."/>
            <person name="Chica C."/>
            <person name="Szarzynska B."/>
            <person name="Zytnicki M."/>
            <person name="Albani M.C."/>
            <person name="Kiefer C."/>
            <person name="Bergonzi S."/>
            <person name="Castaings L."/>
            <person name="Mateos J.L."/>
            <person name="Berns M.C."/>
            <person name="Bujdoso N."/>
            <person name="Piofczyk T."/>
            <person name="de Lorenzo L."/>
            <person name="Barrero-Sicilia C."/>
            <person name="Mateos I."/>
            <person name="Piednoel M."/>
            <person name="Hagmann J."/>
            <person name="Chen-Min-Tao R."/>
            <person name="Iglesias-Fernandez R."/>
            <person name="Schuster S.C."/>
            <person name="Alonso-Blanco C."/>
            <person name="Roudier F."/>
            <person name="Carbonero P."/>
            <person name="Paz-Ares J."/>
            <person name="Davis S.J."/>
            <person name="Pecinka A."/>
            <person name="Quesneville H."/>
            <person name="Colot V."/>
            <person name="Lysak M.A."/>
            <person name="Weigel D."/>
            <person name="Coupland G."/>
            <person name="Schneeberger K."/>
        </authorList>
    </citation>
    <scope>NUCLEOTIDE SEQUENCE [LARGE SCALE GENOMIC DNA]</scope>
    <source>
        <strain evidence="8">cv. Pajares</strain>
    </source>
</reference>
<evidence type="ECO:0000313" key="7">
    <source>
        <dbReference type="EMBL" id="KFK27750.1"/>
    </source>
</evidence>
<dbReference type="GO" id="GO:0006357">
    <property type="term" value="P:regulation of transcription by RNA polymerase II"/>
    <property type="evidence" value="ECO:0007669"/>
    <property type="project" value="TreeGrafter"/>
</dbReference>
<keyword evidence="8" id="KW-1185">Reference proteome</keyword>
<dbReference type="EMBL" id="CM002876">
    <property type="protein sequence ID" value="KFK27750.1"/>
    <property type="molecule type" value="Genomic_DNA"/>
</dbReference>
<comment type="subcellular location">
    <subcellularLocation>
        <location evidence="1">Nucleus</location>
    </subcellularLocation>
</comment>
<evidence type="ECO:0000313" key="8">
    <source>
        <dbReference type="Proteomes" id="UP000029120"/>
    </source>
</evidence>